<dbReference type="Pfam" id="PF05163">
    <property type="entry name" value="DinB"/>
    <property type="match status" value="1"/>
</dbReference>
<dbReference type="InterPro" id="IPR034660">
    <property type="entry name" value="DinB/YfiT-like"/>
</dbReference>
<protein>
    <recommendedName>
        <fullName evidence="6">Damage-inducible protein DinB</fullName>
    </recommendedName>
</protein>
<dbReference type="GO" id="GO:0046872">
    <property type="term" value="F:metal ion binding"/>
    <property type="evidence" value="ECO:0007669"/>
    <property type="project" value="UniProtKB-KW"/>
</dbReference>
<evidence type="ECO:0000256" key="3">
    <source>
        <dbReference type="PIRSR" id="PIRSR607837-1"/>
    </source>
</evidence>
<dbReference type="InterPro" id="IPR007837">
    <property type="entry name" value="DinB"/>
</dbReference>
<name>A0A168FAN3_9BACL</name>
<organism evidence="4 5">
    <name type="scientific">Paenibacillus glacialis</name>
    <dbReference type="NCBI Taxonomy" id="494026"/>
    <lineage>
        <taxon>Bacteria</taxon>
        <taxon>Bacillati</taxon>
        <taxon>Bacillota</taxon>
        <taxon>Bacilli</taxon>
        <taxon>Bacillales</taxon>
        <taxon>Paenibacillaceae</taxon>
        <taxon>Paenibacillus</taxon>
    </lineage>
</organism>
<evidence type="ECO:0000313" key="5">
    <source>
        <dbReference type="Proteomes" id="UP000076967"/>
    </source>
</evidence>
<dbReference type="Gene3D" id="1.20.120.450">
    <property type="entry name" value="dinb family like domain"/>
    <property type="match status" value="1"/>
</dbReference>
<accession>A0A168FAN3</accession>
<comment type="caution">
    <text evidence="4">The sequence shown here is derived from an EMBL/GenBank/DDBJ whole genome shotgun (WGS) entry which is preliminary data.</text>
</comment>
<dbReference type="Proteomes" id="UP000076967">
    <property type="component" value="Unassembled WGS sequence"/>
</dbReference>
<dbReference type="AlphaFoldDB" id="A0A168FAN3"/>
<reference evidence="4 5" key="1">
    <citation type="submission" date="2016-03" db="EMBL/GenBank/DDBJ databases">
        <title>Draft genome sequence of Paenibacillus glacialis DSM 22343.</title>
        <authorList>
            <person name="Shin S.-K."/>
            <person name="Yi H."/>
        </authorList>
    </citation>
    <scope>NUCLEOTIDE SEQUENCE [LARGE SCALE GENOMIC DNA]</scope>
    <source>
        <strain evidence="4 5">DSM 22343</strain>
    </source>
</reference>
<gene>
    <name evidence="4" type="ORF">PGLA_21585</name>
</gene>
<proteinExistence type="inferred from homology"/>
<keyword evidence="5" id="KW-1185">Reference proteome</keyword>
<dbReference type="STRING" id="494026.PGLA_21585"/>
<dbReference type="SUPFAM" id="SSF109854">
    <property type="entry name" value="DinB/YfiT-like putative metalloenzymes"/>
    <property type="match status" value="1"/>
</dbReference>
<dbReference type="EMBL" id="LVJH01000058">
    <property type="protein sequence ID" value="OAB36018.1"/>
    <property type="molecule type" value="Genomic_DNA"/>
</dbReference>
<feature type="binding site" evidence="3">
    <location>
        <position position="48"/>
    </location>
    <ligand>
        <name>a divalent metal cation</name>
        <dbReference type="ChEBI" id="CHEBI:60240"/>
    </ligand>
</feature>
<dbReference type="RefSeq" id="WP_068536945.1">
    <property type="nucleotide sequence ID" value="NZ_LVJH01000058.1"/>
</dbReference>
<evidence type="ECO:0000313" key="4">
    <source>
        <dbReference type="EMBL" id="OAB36018.1"/>
    </source>
</evidence>
<dbReference type="OrthoDB" id="119432at2"/>
<evidence type="ECO:0000256" key="2">
    <source>
        <dbReference type="ARBA" id="ARBA00022723"/>
    </source>
</evidence>
<keyword evidence="2 3" id="KW-0479">Metal-binding</keyword>
<comment type="similarity">
    <text evidence="1">Belongs to the DinB family.</text>
</comment>
<feature type="binding site" evidence="3">
    <location>
        <position position="126"/>
    </location>
    <ligand>
        <name>a divalent metal cation</name>
        <dbReference type="ChEBI" id="CHEBI:60240"/>
    </ligand>
</feature>
<evidence type="ECO:0008006" key="6">
    <source>
        <dbReference type="Google" id="ProtNLM"/>
    </source>
</evidence>
<sequence length="165" mass="18777">MFVIIEDFVAEWIREAEITERVLKVLTDESLLQVIASDYRTLGEIAWHLVESVNYMTAMGLSFESPTKSENTPLTAKSIVDEYSRISGGMLQAVKTQWTDARLTKTMDMGGEEWTNGASLRFVITHQAHHRGQMTVLMRQAGLRVPDVYGPTREDWIERGMDPLQ</sequence>
<evidence type="ECO:0000256" key="1">
    <source>
        <dbReference type="ARBA" id="ARBA00008635"/>
    </source>
</evidence>
<feature type="binding site" evidence="3">
    <location>
        <position position="130"/>
    </location>
    <ligand>
        <name>a divalent metal cation</name>
        <dbReference type="ChEBI" id="CHEBI:60240"/>
    </ligand>
</feature>